<reference evidence="8" key="1">
    <citation type="submission" date="2016-03" db="EMBL/GenBank/DDBJ databases">
        <title>Microsymbionts genomes from the relict species Vavilovia formosa.</title>
        <authorList>
            <person name="Chirak E."/>
            <person name="Kimeklis A."/>
            <person name="Kopat V."/>
            <person name="Andronov E."/>
        </authorList>
    </citation>
    <scope>NUCLEOTIDE SEQUENCE [LARGE SCALE GENOMIC DNA]</scope>
    <source>
        <strain evidence="8">Vaf12</strain>
    </source>
</reference>
<name>A0A154ILU6_RHILE</name>
<evidence type="ECO:0000259" key="7">
    <source>
        <dbReference type="Pfam" id="PF24877"/>
    </source>
</evidence>
<dbReference type="GO" id="GO:0051536">
    <property type="term" value="F:iron-sulfur cluster binding"/>
    <property type="evidence" value="ECO:0007669"/>
    <property type="project" value="UniProtKB-KW"/>
</dbReference>
<comment type="similarity">
    <text evidence="1">Belongs to the IlvD/Edd family.</text>
</comment>
<evidence type="ECO:0000259" key="6">
    <source>
        <dbReference type="Pfam" id="PF00920"/>
    </source>
</evidence>
<dbReference type="InterPro" id="IPR020558">
    <property type="entry name" value="DiOHA_6PGluconate_deHydtase_CS"/>
</dbReference>
<dbReference type="FunFam" id="3.50.30.80:FF:000001">
    <property type="entry name" value="Dihydroxy-acid dehydratase"/>
    <property type="match status" value="1"/>
</dbReference>
<dbReference type="PROSITE" id="PS00886">
    <property type="entry name" value="ILVD_EDD_1"/>
    <property type="match status" value="1"/>
</dbReference>
<evidence type="ECO:0000313" key="8">
    <source>
        <dbReference type="EMBL" id="KZB01575.1"/>
    </source>
</evidence>
<accession>A0A154ILU6</accession>
<evidence type="ECO:0000256" key="2">
    <source>
        <dbReference type="ARBA" id="ARBA00022723"/>
    </source>
</evidence>
<dbReference type="PANTHER" id="PTHR43183:SF1">
    <property type="entry name" value="HYPOTHETICAL DIHYDROXY-ACID DEHYDRATASE (EUROFUNG)-RELATED"/>
    <property type="match status" value="1"/>
</dbReference>
<keyword evidence="3" id="KW-0408">Iron</keyword>
<keyword evidence="4" id="KW-0411">Iron-sulfur</keyword>
<dbReference type="GO" id="GO:0016836">
    <property type="term" value="F:hydro-lyase activity"/>
    <property type="evidence" value="ECO:0007669"/>
    <property type="project" value="UniProtKB-ARBA"/>
</dbReference>
<dbReference type="EMBL" id="LVYU01000079">
    <property type="protein sequence ID" value="KZB01575.1"/>
    <property type="molecule type" value="Genomic_DNA"/>
</dbReference>
<dbReference type="Pfam" id="PF24877">
    <property type="entry name" value="ILV_EDD_C"/>
    <property type="match status" value="1"/>
</dbReference>
<dbReference type="SUPFAM" id="SSF143975">
    <property type="entry name" value="IlvD/EDD N-terminal domain-like"/>
    <property type="match status" value="1"/>
</dbReference>
<organism evidence="8">
    <name type="scientific">Rhizobium leguminosarum</name>
    <dbReference type="NCBI Taxonomy" id="384"/>
    <lineage>
        <taxon>Bacteria</taxon>
        <taxon>Pseudomonadati</taxon>
        <taxon>Pseudomonadota</taxon>
        <taxon>Alphaproteobacteria</taxon>
        <taxon>Hyphomicrobiales</taxon>
        <taxon>Rhizobiaceae</taxon>
        <taxon>Rhizobium/Agrobacterium group</taxon>
        <taxon>Rhizobium</taxon>
    </lineage>
</organism>
<evidence type="ECO:0000256" key="3">
    <source>
        <dbReference type="ARBA" id="ARBA00023004"/>
    </source>
</evidence>
<dbReference type="Gene3D" id="3.50.30.80">
    <property type="entry name" value="IlvD/EDD C-terminal domain-like"/>
    <property type="match status" value="1"/>
</dbReference>
<dbReference type="SUPFAM" id="SSF52016">
    <property type="entry name" value="LeuD/IlvD-like"/>
    <property type="match status" value="1"/>
</dbReference>
<keyword evidence="5" id="KW-0456">Lyase</keyword>
<proteinExistence type="inferred from homology"/>
<keyword evidence="2" id="KW-0479">Metal-binding</keyword>
<dbReference type="RefSeq" id="WP_062941241.1">
    <property type="nucleotide sequence ID" value="NZ_CP171844.1"/>
</dbReference>
<dbReference type="AlphaFoldDB" id="A0A154ILU6"/>
<evidence type="ECO:0000256" key="1">
    <source>
        <dbReference type="ARBA" id="ARBA00006486"/>
    </source>
</evidence>
<dbReference type="InterPro" id="IPR000581">
    <property type="entry name" value="ILV_EDD_N"/>
</dbReference>
<sequence length="570" mass="61523">MSNGLRRKLTSYGDQGFSLFLRKAFIKAMGYSDDALDRPIVGIANTYSDFNPCHGNVPQLIEATKRGVMLAGAMPMVFPTISIHESFASPTSMYLRNLMAMETEEMIRAQPMDAVVLIGGCDKTLPAQIMAAASSEIPAIFLPTGPMAVGHHKGERLGACTDCRRFWGRFRAAEIDEAEITEVNNKLASSIGTCTVMGTASTMANLTEVMGLCLPRAGSAPAVESERVRLAEETGRVAARLAMDEASPIVRDILTPQAIRNGLVALQAMGGSTNAVVHLAAITGRLGLRLDMAELDRLGRSIPLLVDLQPSGQHYMEQFHEAGGVPALLKAVRHEIDGSAPTVYGRTIGEIIDDVVDEPGQTIIRTVEKPLKPIGTIAVLYGNLAPRGAVIKQSAASKELLQHIGRAVVFDSVEDMTLRIDSDDLDVHADDVLVLRNAGPKGAPGMPEAGYLPIPRKLARQGVKDMVRISDARMSGTAFGTIILHIAPEAADGGPLAIVRTGDRIRLDVEGRRIDLDIDQAEFDRRMLDVVNRPSPAPSRGYAKLYQERVLQADEGADFDFLQSEELDAR</sequence>
<protein>
    <submittedName>
        <fullName evidence="8">Dihydroxy-acid dehydratase</fullName>
    </submittedName>
</protein>
<feature type="domain" description="Dihydroxy-acid/6-phosphogluconate dehydratase C-terminal" evidence="7">
    <location>
        <begin position="363"/>
        <end position="557"/>
    </location>
</feature>
<dbReference type="InterPro" id="IPR056740">
    <property type="entry name" value="ILV_EDD_C"/>
</dbReference>
<dbReference type="GO" id="GO:0046872">
    <property type="term" value="F:metal ion binding"/>
    <property type="evidence" value="ECO:0007669"/>
    <property type="project" value="UniProtKB-KW"/>
</dbReference>
<evidence type="ECO:0000256" key="4">
    <source>
        <dbReference type="ARBA" id="ARBA00023014"/>
    </source>
</evidence>
<dbReference type="InterPro" id="IPR052352">
    <property type="entry name" value="Sugar_Degrad_Dehydratases"/>
</dbReference>
<dbReference type="PANTHER" id="PTHR43183">
    <property type="entry name" value="HYPOTHETICAL DIHYDROXYACID DEHYDRATASE (EUROFUNG)-RELATED"/>
    <property type="match status" value="1"/>
</dbReference>
<dbReference type="InterPro" id="IPR037237">
    <property type="entry name" value="IlvD/EDD_N"/>
</dbReference>
<comment type="caution">
    <text evidence="8">The sequence shown here is derived from an EMBL/GenBank/DDBJ whole genome shotgun (WGS) entry which is preliminary data.</text>
</comment>
<evidence type="ECO:0000256" key="5">
    <source>
        <dbReference type="ARBA" id="ARBA00023239"/>
    </source>
</evidence>
<dbReference type="NCBIfam" id="NF004784">
    <property type="entry name" value="PRK06131.1"/>
    <property type="match status" value="1"/>
</dbReference>
<dbReference type="InterPro" id="IPR042096">
    <property type="entry name" value="Dihydro-acid_dehy_C"/>
</dbReference>
<feature type="domain" description="Dihydroxy-acid/6-phosphogluconate dehydratase N-terminal" evidence="6">
    <location>
        <begin position="38"/>
        <end position="350"/>
    </location>
</feature>
<gene>
    <name evidence="8" type="ORF">A4A59_01485</name>
</gene>
<dbReference type="Pfam" id="PF00920">
    <property type="entry name" value="ILVD_EDD_N"/>
    <property type="match status" value="1"/>
</dbReference>